<organism evidence="1 2">
    <name type="scientific">Cichorium intybus</name>
    <name type="common">Chicory</name>
    <dbReference type="NCBI Taxonomy" id="13427"/>
    <lineage>
        <taxon>Eukaryota</taxon>
        <taxon>Viridiplantae</taxon>
        <taxon>Streptophyta</taxon>
        <taxon>Embryophyta</taxon>
        <taxon>Tracheophyta</taxon>
        <taxon>Spermatophyta</taxon>
        <taxon>Magnoliopsida</taxon>
        <taxon>eudicotyledons</taxon>
        <taxon>Gunneridae</taxon>
        <taxon>Pentapetalae</taxon>
        <taxon>asterids</taxon>
        <taxon>campanulids</taxon>
        <taxon>Asterales</taxon>
        <taxon>Asteraceae</taxon>
        <taxon>Cichorioideae</taxon>
        <taxon>Cichorieae</taxon>
        <taxon>Cichoriinae</taxon>
        <taxon>Cichorium</taxon>
    </lineage>
</organism>
<dbReference type="Proteomes" id="UP001055811">
    <property type="component" value="Linkage Group LG02"/>
</dbReference>
<evidence type="ECO:0000313" key="2">
    <source>
        <dbReference type="Proteomes" id="UP001055811"/>
    </source>
</evidence>
<reference evidence="2" key="1">
    <citation type="journal article" date="2022" name="Mol. Ecol. Resour.">
        <title>The genomes of chicory, endive, great burdock and yacon provide insights into Asteraceae palaeo-polyploidization history and plant inulin production.</title>
        <authorList>
            <person name="Fan W."/>
            <person name="Wang S."/>
            <person name="Wang H."/>
            <person name="Wang A."/>
            <person name="Jiang F."/>
            <person name="Liu H."/>
            <person name="Zhao H."/>
            <person name="Xu D."/>
            <person name="Zhang Y."/>
        </authorList>
    </citation>
    <scope>NUCLEOTIDE SEQUENCE [LARGE SCALE GENOMIC DNA]</scope>
    <source>
        <strain evidence="2">cv. Punajuju</strain>
    </source>
</reference>
<comment type="caution">
    <text evidence="1">The sequence shown here is derived from an EMBL/GenBank/DDBJ whole genome shotgun (WGS) entry which is preliminary data.</text>
</comment>
<evidence type="ECO:0000313" key="1">
    <source>
        <dbReference type="EMBL" id="KAI3780147.1"/>
    </source>
</evidence>
<name>A0ACB9GBN7_CICIN</name>
<dbReference type="EMBL" id="CM042010">
    <property type="protein sequence ID" value="KAI3780147.1"/>
    <property type="molecule type" value="Genomic_DNA"/>
</dbReference>
<accession>A0ACB9GBN7</accession>
<reference evidence="1 2" key="2">
    <citation type="journal article" date="2022" name="Mol. Ecol. Resour.">
        <title>The genomes of chicory, endive, great burdock and yacon provide insights into Asteraceae paleo-polyploidization history and plant inulin production.</title>
        <authorList>
            <person name="Fan W."/>
            <person name="Wang S."/>
            <person name="Wang H."/>
            <person name="Wang A."/>
            <person name="Jiang F."/>
            <person name="Liu H."/>
            <person name="Zhao H."/>
            <person name="Xu D."/>
            <person name="Zhang Y."/>
        </authorList>
    </citation>
    <scope>NUCLEOTIDE SEQUENCE [LARGE SCALE GENOMIC DNA]</scope>
    <source>
        <strain evidence="2">cv. Punajuju</strain>
        <tissue evidence="1">Leaves</tissue>
    </source>
</reference>
<keyword evidence="2" id="KW-1185">Reference proteome</keyword>
<protein>
    <submittedName>
        <fullName evidence="1">Uncharacterized protein</fullName>
    </submittedName>
</protein>
<gene>
    <name evidence="1" type="ORF">L2E82_10094</name>
</gene>
<proteinExistence type="predicted"/>
<sequence>MESDRKKRSRSVEGGWQKKKKKGRETKWKDEARTKVVISTPAEEEFSEFFAIVRRMQEAVEYFEKGSRGGVDGGDELKKKTEEPTTRGVNDAEARRKKKNNGNVGIFDLNNVPSETDYNSH</sequence>